<keyword evidence="3" id="KW-1185">Reference proteome</keyword>
<dbReference type="Gene3D" id="6.10.340.10">
    <property type="match status" value="1"/>
</dbReference>
<evidence type="ECO:0008006" key="4">
    <source>
        <dbReference type="Google" id="ProtNLM"/>
    </source>
</evidence>
<accession>A0AA52EG24</accession>
<reference evidence="2" key="1">
    <citation type="submission" date="2023-04" db="EMBL/GenBank/DDBJ databases">
        <title>Complete genome sequence of Temperatibacter marinus.</title>
        <authorList>
            <person name="Rong J.-C."/>
            <person name="Yi M.-L."/>
            <person name="Zhao Q."/>
        </authorList>
    </citation>
    <scope>NUCLEOTIDE SEQUENCE</scope>
    <source>
        <strain evidence="2">NBRC 110045</strain>
    </source>
</reference>
<dbReference type="AlphaFoldDB" id="A0AA52EG24"/>
<keyword evidence="1" id="KW-1133">Transmembrane helix</keyword>
<name>A0AA52EG24_9PROT</name>
<evidence type="ECO:0000313" key="3">
    <source>
        <dbReference type="Proteomes" id="UP001268683"/>
    </source>
</evidence>
<dbReference type="EMBL" id="CP123872">
    <property type="protein sequence ID" value="WND01872.1"/>
    <property type="molecule type" value="Genomic_DNA"/>
</dbReference>
<keyword evidence="1" id="KW-0812">Transmembrane</keyword>
<protein>
    <recommendedName>
        <fullName evidence="4">HAMP domain-containing protein</fullName>
    </recommendedName>
</protein>
<keyword evidence="1" id="KW-0472">Membrane</keyword>
<proteinExistence type="predicted"/>
<gene>
    <name evidence="2" type="ORF">QGN29_09945</name>
</gene>
<feature type="transmembrane region" description="Helical" evidence="1">
    <location>
        <begin position="21"/>
        <end position="41"/>
    </location>
</feature>
<evidence type="ECO:0000256" key="1">
    <source>
        <dbReference type="SAM" id="Phobius"/>
    </source>
</evidence>
<organism evidence="2 3">
    <name type="scientific">Temperatibacter marinus</name>
    <dbReference type="NCBI Taxonomy" id="1456591"/>
    <lineage>
        <taxon>Bacteria</taxon>
        <taxon>Pseudomonadati</taxon>
        <taxon>Pseudomonadota</taxon>
        <taxon>Alphaproteobacteria</taxon>
        <taxon>Kordiimonadales</taxon>
        <taxon>Temperatibacteraceae</taxon>
        <taxon>Temperatibacter</taxon>
    </lineage>
</organism>
<dbReference type="Proteomes" id="UP001268683">
    <property type="component" value="Chromosome"/>
</dbReference>
<dbReference type="RefSeq" id="WP_310797702.1">
    <property type="nucleotide sequence ID" value="NZ_CP123872.1"/>
</dbReference>
<dbReference type="KEGG" id="tmk:QGN29_09945"/>
<dbReference type="SUPFAM" id="SSF158472">
    <property type="entry name" value="HAMP domain-like"/>
    <property type="match status" value="1"/>
</dbReference>
<evidence type="ECO:0000313" key="2">
    <source>
        <dbReference type="EMBL" id="WND01872.1"/>
    </source>
</evidence>
<feature type="transmembrane region" description="Helical" evidence="1">
    <location>
        <begin position="53"/>
        <end position="72"/>
    </location>
</feature>
<sequence>MSFKIYRQRIKFSNLRLRGKILIAVNIPLSLFLVLCIVIVTNAEAMTHWMRDVALLIGMFIFILGGLGAYFVSRSIAVPLQYICETIDRLAQGKKLVDCLGQKRGDEIGEICQALQVLNDVTLKKQALYDEELEELQALHRICR</sequence>